<gene>
    <name evidence="2" type="ORF">CWO92_14085</name>
</gene>
<accession>A0A2N3LIY8</accession>
<keyword evidence="1" id="KW-0732">Signal</keyword>
<dbReference type="AlphaFoldDB" id="A0A2N3LIY8"/>
<protein>
    <submittedName>
        <fullName evidence="2">Uncharacterized protein</fullName>
    </submittedName>
</protein>
<dbReference type="Proteomes" id="UP000233440">
    <property type="component" value="Unassembled WGS sequence"/>
</dbReference>
<name>A0A2N3LIY8_9BACI</name>
<reference evidence="2 3" key="1">
    <citation type="submission" date="2017-11" db="EMBL/GenBank/DDBJ databases">
        <title>Bacillus camelliae sp. nov., isolated from pu'er tea.</title>
        <authorList>
            <person name="Niu L."/>
        </authorList>
    </citation>
    <scope>NUCLEOTIDE SEQUENCE [LARGE SCALE GENOMIC DNA]</scope>
    <source>
        <strain evidence="2 3">7578-1</strain>
    </source>
</reference>
<evidence type="ECO:0000256" key="1">
    <source>
        <dbReference type="SAM" id="SignalP"/>
    </source>
</evidence>
<feature type="chain" id="PRO_5014723270" evidence="1">
    <location>
        <begin position="25"/>
        <end position="70"/>
    </location>
</feature>
<dbReference type="EMBL" id="PIQO01000010">
    <property type="protein sequence ID" value="PKR84509.1"/>
    <property type="molecule type" value="Genomic_DNA"/>
</dbReference>
<evidence type="ECO:0000313" key="3">
    <source>
        <dbReference type="Proteomes" id="UP000233440"/>
    </source>
</evidence>
<dbReference type="RefSeq" id="WP_101354848.1">
    <property type="nucleotide sequence ID" value="NZ_PIQO01000010.1"/>
</dbReference>
<feature type="signal peptide" evidence="1">
    <location>
        <begin position="1"/>
        <end position="24"/>
    </location>
</feature>
<keyword evidence="3" id="KW-1185">Reference proteome</keyword>
<dbReference type="OrthoDB" id="9938029at2"/>
<organism evidence="2 3">
    <name type="scientific">Heyndrickxia camelliae</name>
    <dbReference type="NCBI Taxonomy" id="1707093"/>
    <lineage>
        <taxon>Bacteria</taxon>
        <taxon>Bacillati</taxon>
        <taxon>Bacillota</taxon>
        <taxon>Bacilli</taxon>
        <taxon>Bacillales</taxon>
        <taxon>Bacillaceae</taxon>
        <taxon>Heyndrickxia</taxon>
    </lineage>
</organism>
<proteinExistence type="predicted"/>
<sequence length="70" mass="7109">MNLKKALVGGTLAFSLAVSGLAVASVKGFSNAGEATGGKKVNSVYKIAEGESFPPIFPPVKTNSIIKDNA</sequence>
<evidence type="ECO:0000313" key="2">
    <source>
        <dbReference type="EMBL" id="PKR84509.1"/>
    </source>
</evidence>
<comment type="caution">
    <text evidence="2">The sequence shown here is derived from an EMBL/GenBank/DDBJ whole genome shotgun (WGS) entry which is preliminary data.</text>
</comment>